<accession>A0A2S4MCG7</accession>
<keyword evidence="5" id="KW-0456">Lyase</keyword>
<evidence type="ECO:0000259" key="6">
    <source>
        <dbReference type="Pfam" id="PF00330"/>
    </source>
</evidence>
<keyword evidence="9" id="KW-1185">Reference proteome</keyword>
<dbReference type="GO" id="GO:0051536">
    <property type="term" value="F:iron-sulfur cluster binding"/>
    <property type="evidence" value="ECO:0007669"/>
    <property type="project" value="UniProtKB-KW"/>
</dbReference>
<dbReference type="PANTHER" id="PTHR43822:SF2">
    <property type="entry name" value="HOMOACONITASE, MITOCHONDRIAL"/>
    <property type="match status" value="1"/>
</dbReference>
<comment type="subunit">
    <text evidence="1">Heterodimer of LeuC and LeuD.</text>
</comment>
<evidence type="ECO:0000256" key="4">
    <source>
        <dbReference type="ARBA" id="ARBA00023014"/>
    </source>
</evidence>
<dbReference type="Gene3D" id="3.30.499.10">
    <property type="entry name" value="Aconitase, domain 3"/>
    <property type="match status" value="2"/>
</dbReference>
<evidence type="ECO:0000313" key="9">
    <source>
        <dbReference type="Proteomes" id="UP000236919"/>
    </source>
</evidence>
<feature type="domain" description="Aconitase/3-isopropylmalate dehydratase large subunit alpha/beta/alpha" evidence="6">
    <location>
        <begin position="509"/>
        <end position="634"/>
    </location>
</feature>
<dbReference type="PRINTS" id="PR00415">
    <property type="entry name" value="ACONITASE"/>
</dbReference>
<keyword evidence="2" id="KW-0479">Metal-binding</keyword>
<evidence type="ECO:0000256" key="2">
    <source>
        <dbReference type="ARBA" id="ARBA00022723"/>
    </source>
</evidence>
<keyword evidence="4" id="KW-0411">Iron-sulfur</keyword>
<evidence type="ECO:0000256" key="5">
    <source>
        <dbReference type="ARBA" id="ARBA00023239"/>
    </source>
</evidence>
<dbReference type="GO" id="GO:0170038">
    <property type="term" value="P:proteinogenic amino acid biosynthetic process"/>
    <property type="evidence" value="ECO:0007669"/>
    <property type="project" value="UniProtKB-ARBA"/>
</dbReference>
<dbReference type="InterPro" id="IPR050067">
    <property type="entry name" value="IPM_dehydratase_rel_enz"/>
</dbReference>
<dbReference type="InterPro" id="IPR015931">
    <property type="entry name" value="Acnase/IPM_dHydase_lsu_aba_1/3"/>
</dbReference>
<evidence type="ECO:0000259" key="7">
    <source>
        <dbReference type="Pfam" id="PF00694"/>
    </source>
</evidence>
<dbReference type="InterPro" id="IPR036008">
    <property type="entry name" value="Aconitase_4Fe-4S_dom"/>
</dbReference>
<dbReference type="GO" id="GO:0016829">
    <property type="term" value="F:lyase activity"/>
    <property type="evidence" value="ECO:0007669"/>
    <property type="project" value="UniProtKB-KW"/>
</dbReference>
<dbReference type="Pfam" id="PF00330">
    <property type="entry name" value="Aconitase"/>
    <property type="match status" value="2"/>
</dbReference>
<dbReference type="PANTHER" id="PTHR43822">
    <property type="entry name" value="HOMOACONITASE, MITOCHONDRIAL-RELATED"/>
    <property type="match status" value="1"/>
</dbReference>
<dbReference type="InterPro" id="IPR015928">
    <property type="entry name" value="Aconitase/3IPM_dehydase_swvl"/>
</dbReference>
<dbReference type="GO" id="GO:0046872">
    <property type="term" value="F:metal ion binding"/>
    <property type="evidence" value="ECO:0007669"/>
    <property type="project" value="UniProtKB-KW"/>
</dbReference>
<dbReference type="Gene3D" id="3.20.19.10">
    <property type="entry name" value="Aconitase, domain 4"/>
    <property type="match status" value="1"/>
</dbReference>
<dbReference type="RefSeq" id="WP_103718059.1">
    <property type="nucleotide sequence ID" value="NZ_PQFZ01000005.1"/>
</dbReference>
<feature type="domain" description="Aconitase A/isopropylmalate dehydratase small subunit swivel" evidence="7">
    <location>
        <begin position="87"/>
        <end position="134"/>
    </location>
</feature>
<name>A0A2S4MCG7_9HYPH</name>
<dbReference type="Proteomes" id="UP000236919">
    <property type="component" value="Unassembled WGS sequence"/>
</dbReference>
<dbReference type="GO" id="GO:0170034">
    <property type="term" value="P:L-amino acid biosynthetic process"/>
    <property type="evidence" value="ECO:0007669"/>
    <property type="project" value="UniProtKB-ARBA"/>
</dbReference>
<comment type="caution">
    <text evidence="8">The sequence shown here is derived from an EMBL/GenBank/DDBJ whole genome shotgun (WGS) entry which is preliminary data.</text>
</comment>
<dbReference type="SUPFAM" id="SSF53732">
    <property type="entry name" value="Aconitase iron-sulfur domain"/>
    <property type="match status" value="1"/>
</dbReference>
<dbReference type="AlphaFoldDB" id="A0A2S4MCG7"/>
<protein>
    <submittedName>
        <fullName evidence="8">3-isopropylmalate/(R)-2-methylmalate dehydratase large subunit</fullName>
    </submittedName>
</protein>
<evidence type="ECO:0000256" key="3">
    <source>
        <dbReference type="ARBA" id="ARBA00023004"/>
    </source>
</evidence>
<keyword evidence="3" id="KW-0408">Iron</keyword>
<reference evidence="8 9" key="1">
    <citation type="submission" date="2018-01" db="EMBL/GenBank/DDBJ databases">
        <title>Genomic Encyclopedia of Type Strains, Phase III (KMG-III): the genomes of soil and plant-associated and newly described type strains.</title>
        <authorList>
            <person name="Whitman W."/>
        </authorList>
    </citation>
    <scope>NUCLEOTIDE SEQUENCE [LARGE SCALE GENOMIC DNA]</scope>
    <source>
        <strain evidence="8 9">1131</strain>
    </source>
</reference>
<evidence type="ECO:0000313" key="8">
    <source>
        <dbReference type="EMBL" id="POR52432.1"/>
    </source>
</evidence>
<dbReference type="SUPFAM" id="SSF52016">
    <property type="entry name" value="LeuD/IlvD-like"/>
    <property type="match status" value="1"/>
</dbReference>
<dbReference type="Pfam" id="PF00694">
    <property type="entry name" value="Aconitase_C"/>
    <property type="match status" value="1"/>
</dbReference>
<proteinExistence type="predicted"/>
<gene>
    <name evidence="8" type="ORF">CYD53_10597</name>
</gene>
<dbReference type="InterPro" id="IPR001030">
    <property type="entry name" value="Acoase/IPM_deHydtase_lsu_aba"/>
</dbReference>
<dbReference type="EMBL" id="PQFZ01000005">
    <property type="protein sequence ID" value="POR52432.1"/>
    <property type="molecule type" value="Genomic_DNA"/>
</dbReference>
<evidence type="ECO:0000256" key="1">
    <source>
        <dbReference type="ARBA" id="ARBA00011271"/>
    </source>
</evidence>
<dbReference type="OrthoDB" id="9764318at2"/>
<organism evidence="8 9">
    <name type="scientific">Bosea psychrotolerans</name>
    <dbReference type="NCBI Taxonomy" id="1871628"/>
    <lineage>
        <taxon>Bacteria</taxon>
        <taxon>Pseudomonadati</taxon>
        <taxon>Pseudomonadota</taxon>
        <taxon>Alphaproteobacteria</taxon>
        <taxon>Hyphomicrobiales</taxon>
        <taxon>Boseaceae</taxon>
        <taxon>Bosea</taxon>
    </lineage>
</organism>
<dbReference type="InterPro" id="IPR000573">
    <property type="entry name" value="AconitaseA/IPMdHydase_ssu_swvl"/>
</dbReference>
<feature type="domain" description="Aconitase/3-isopropylmalate dehydratase large subunit alpha/beta/alpha" evidence="6">
    <location>
        <begin position="232"/>
        <end position="502"/>
    </location>
</feature>
<sequence>MHAIRFDGRILFLSVDPDIVGRQIRGEDIDRARAGRLRDDISTDEITPLPSLVHYDDEIGRHAHTGFRAGETHPIPFDGLRDGGFAVLVAGRRYGKGSSREHSPLAEYTAGIRLVIAESFERIYRQNCDNIGLFTSTDLGLIERVKAGEAIPLAELLEGRDMLAADILSAGGLLTYGQNNLMGLSPRPAAPTIEPRTLVQKIIARNILSHGGRNWDAAPGTGGFVRARFRFIHEVYTAMAAHMLHRHYGRPLRLHEPESILCFEDHNSYAHRSPTHVRRDLLPAIRRLSQGHRAFVSDYGLKDHGYLPGEEGSEGISHAMMAESYAMPGEICVGTDSHTPHSGAVGCLAFGVGTTDMANAFMTGAVRLTVPQTLLIWLDGALPIGVTAKDVVLKLLAEPSIRAGLGLGKVFEFAGPAIVAMSVDERATLTNMTAELGGFTGIVAPDAETVRFIKERRGVDVVLEDWMRSDPGAPYAATLTLDCSSLTPMLAAPGDPGNGIAYGDLGQPVPVCIAYGGSCTAGKRDDFDQYHEVLSWAAARGLKVRDGVTFYLQFGTLAVRRYCEERGYLEAFRQVGAELLNPACGACAQCGPGVSSSGDEVTISAINRNFPGRSGPGKVWLASPPTVAASAIAGEIISFGELRARMNRS</sequence>